<gene>
    <name evidence="1" type="ORF">GIB67_025586</name>
</gene>
<name>A0A7J7M0J4_9MAGN</name>
<accession>A0A7J7M0J4</accession>
<evidence type="ECO:0000313" key="1">
    <source>
        <dbReference type="EMBL" id="KAF6148367.1"/>
    </source>
</evidence>
<evidence type="ECO:0000313" key="2">
    <source>
        <dbReference type="Proteomes" id="UP000541444"/>
    </source>
</evidence>
<proteinExistence type="predicted"/>
<reference evidence="1 2" key="1">
    <citation type="journal article" date="2020" name="IScience">
        <title>Genome Sequencing of the Endangered Kingdonia uniflora (Circaeasteraceae, Ranunculales) Reveals Potential Mechanisms of Evolutionary Specialization.</title>
        <authorList>
            <person name="Sun Y."/>
            <person name="Deng T."/>
            <person name="Zhang A."/>
            <person name="Moore M.J."/>
            <person name="Landis J.B."/>
            <person name="Lin N."/>
            <person name="Zhang H."/>
            <person name="Zhang X."/>
            <person name="Huang J."/>
            <person name="Zhang X."/>
            <person name="Sun H."/>
            <person name="Wang H."/>
        </authorList>
    </citation>
    <scope>NUCLEOTIDE SEQUENCE [LARGE SCALE GENOMIC DNA]</scope>
    <source>
        <strain evidence="1">TB1705</strain>
        <tissue evidence="1">Leaf</tissue>
    </source>
</reference>
<keyword evidence="2" id="KW-1185">Reference proteome</keyword>
<dbReference type="AlphaFoldDB" id="A0A7J7M0J4"/>
<comment type="caution">
    <text evidence="1">The sequence shown here is derived from an EMBL/GenBank/DDBJ whole genome shotgun (WGS) entry which is preliminary data.</text>
</comment>
<dbReference type="EMBL" id="JACGCM010001848">
    <property type="protein sequence ID" value="KAF6148367.1"/>
    <property type="molecule type" value="Genomic_DNA"/>
</dbReference>
<sequence>MLGALNEARNLIGWGKAIDEKIRELSNCHIVYSGIDFQKKEAGIPKKIIKVEDIPGLSKYLDHSAYVHHGL</sequence>
<dbReference type="OrthoDB" id="1937912at2759"/>
<protein>
    <submittedName>
        <fullName evidence="1">Uncharacterized protein</fullName>
    </submittedName>
</protein>
<organism evidence="1 2">
    <name type="scientific">Kingdonia uniflora</name>
    <dbReference type="NCBI Taxonomy" id="39325"/>
    <lineage>
        <taxon>Eukaryota</taxon>
        <taxon>Viridiplantae</taxon>
        <taxon>Streptophyta</taxon>
        <taxon>Embryophyta</taxon>
        <taxon>Tracheophyta</taxon>
        <taxon>Spermatophyta</taxon>
        <taxon>Magnoliopsida</taxon>
        <taxon>Ranunculales</taxon>
        <taxon>Circaeasteraceae</taxon>
        <taxon>Kingdonia</taxon>
    </lineage>
</organism>
<dbReference type="Proteomes" id="UP000541444">
    <property type="component" value="Unassembled WGS sequence"/>
</dbReference>